<dbReference type="GO" id="GO:0005829">
    <property type="term" value="C:cytosol"/>
    <property type="evidence" value="ECO:0007669"/>
    <property type="project" value="TreeGrafter"/>
</dbReference>
<sequence length="316" mass="34116">MTDQLADVRHEAERVELGRTGLRVSRLCLGTAGWAVGRSPEADSIATGMRFAEGPLNYLDTSNNYGDSETRIGKVISMLGGRLPEGTVLQTKLDRDPVTNDFSAARMRRSLEQSLERLGMDRLPLLFLHDPENTTYDFAMSKGGPVEQLVAFKDEGLVDHIGISGAPVDMLTRFVDTGLFDALITHSRYTLVDRSAAGLIEHANDLGLGVLNAAPMGGGILSVFPLAFDMYGYQRASATVREAAQAMGALLQERGIPLAAAALQFSLRNPSIHSTIVGALTPGQLDGLLELASLPIPDDVWSRLDELAPDRATWLN</sequence>
<feature type="domain" description="NADP-dependent oxidoreductase" evidence="1">
    <location>
        <begin position="26"/>
        <end position="307"/>
    </location>
</feature>
<dbReference type="OrthoDB" id="9768851at2"/>
<protein>
    <submittedName>
        <fullName evidence="2">Aldo/keto reductase</fullName>
    </submittedName>
</protein>
<dbReference type="KEGG" id="huw:FPZ11_17690"/>
<dbReference type="Gene3D" id="3.20.20.100">
    <property type="entry name" value="NADP-dependent oxidoreductase domain"/>
    <property type="match status" value="1"/>
</dbReference>
<dbReference type="Pfam" id="PF00248">
    <property type="entry name" value="Aldo_ket_red"/>
    <property type="match status" value="1"/>
</dbReference>
<dbReference type="AlphaFoldDB" id="A0A5B8MA45"/>
<evidence type="ECO:0000313" key="2">
    <source>
        <dbReference type="EMBL" id="QDZ16340.1"/>
    </source>
</evidence>
<reference evidence="2 3" key="1">
    <citation type="submission" date="2019-07" db="EMBL/GenBank/DDBJ databases">
        <title>Full genome sequence of Humibacter sp. WJ7-1.</title>
        <authorList>
            <person name="Im W.-T."/>
        </authorList>
    </citation>
    <scope>NUCLEOTIDE SEQUENCE [LARGE SCALE GENOMIC DNA]</scope>
    <source>
        <strain evidence="2 3">WJ7-1</strain>
    </source>
</reference>
<dbReference type="CDD" id="cd19090">
    <property type="entry name" value="AKR_AKR15A-like"/>
    <property type="match status" value="1"/>
</dbReference>
<evidence type="ECO:0000313" key="3">
    <source>
        <dbReference type="Proteomes" id="UP000320216"/>
    </source>
</evidence>
<evidence type="ECO:0000259" key="1">
    <source>
        <dbReference type="Pfam" id="PF00248"/>
    </source>
</evidence>
<dbReference type="PANTHER" id="PTHR42686">
    <property type="entry name" value="GH17980P-RELATED"/>
    <property type="match status" value="1"/>
</dbReference>
<proteinExistence type="predicted"/>
<keyword evidence="3" id="KW-1185">Reference proteome</keyword>
<dbReference type="SUPFAM" id="SSF51430">
    <property type="entry name" value="NAD(P)-linked oxidoreductase"/>
    <property type="match status" value="1"/>
</dbReference>
<dbReference type="EMBL" id="CP042305">
    <property type="protein sequence ID" value="QDZ16340.1"/>
    <property type="molecule type" value="Genomic_DNA"/>
</dbReference>
<accession>A0A5B8MA45</accession>
<organism evidence="2 3">
    <name type="scientific">Humibacter ginsenosidimutans</name>
    <dbReference type="NCBI Taxonomy" id="2599293"/>
    <lineage>
        <taxon>Bacteria</taxon>
        <taxon>Bacillati</taxon>
        <taxon>Actinomycetota</taxon>
        <taxon>Actinomycetes</taxon>
        <taxon>Micrococcales</taxon>
        <taxon>Microbacteriaceae</taxon>
        <taxon>Humibacter</taxon>
    </lineage>
</organism>
<dbReference type="InterPro" id="IPR023210">
    <property type="entry name" value="NADP_OxRdtase_dom"/>
</dbReference>
<dbReference type="PANTHER" id="PTHR42686:SF1">
    <property type="entry name" value="GH17980P-RELATED"/>
    <property type="match status" value="1"/>
</dbReference>
<name>A0A5B8MA45_9MICO</name>
<dbReference type="InterPro" id="IPR036812">
    <property type="entry name" value="NAD(P)_OxRdtase_dom_sf"/>
</dbReference>
<dbReference type="Proteomes" id="UP000320216">
    <property type="component" value="Chromosome"/>
</dbReference>
<dbReference type="GO" id="GO:0016491">
    <property type="term" value="F:oxidoreductase activity"/>
    <property type="evidence" value="ECO:0007669"/>
    <property type="project" value="InterPro"/>
</dbReference>
<gene>
    <name evidence="2" type="ORF">FPZ11_17690</name>
</gene>
<dbReference type="InterPro" id="IPR020471">
    <property type="entry name" value="AKR"/>
</dbReference>
<dbReference type="RefSeq" id="WP_146322344.1">
    <property type="nucleotide sequence ID" value="NZ_CP042305.1"/>
</dbReference>